<feature type="transmembrane region" description="Helical" evidence="7">
    <location>
        <begin position="126"/>
        <end position="149"/>
    </location>
</feature>
<keyword evidence="4" id="KW-0833">Ubl conjugation pathway</keyword>
<keyword evidence="5" id="KW-0131">Cell cycle</keyword>
<dbReference type="InterPro" id="IPR045338">
    <property type="entry name" value="DUF6535"/>
</dbReference>
<dbReference type="GO" id="GO:0070979">
    <property type="term" value="P:protein K11-linked ubiquitination"/>
    <property type="evidence" value="ECO:0007669"/>
    <property type="project" value="TreeGrafter"/>
</dbReference>
<dbReference type="Pfam" id="PF20153">
    <property type="entry name" value="DUF6535"/>
    <property type="match status" value="1"/>
</dbReference>
<dbReference type="SMART" id="SM01337">
    <property type="entry name" value="APC10"/>
    <property type="match status" value="1"/>
</dbReference>
<keyword evidence="2" id="KW-0132">Cell division</keyword>
<name>A0A8H5BQ87_9AGAR</name>
<evidence type="ECO:0000256" key="4">
    <source>
        <dbReference type="ARBA" id="ARBA00022786"/>
    </source>
</evidence>
<evidence type="ECO:0000256" key="6">
    <source>
        <dbReference type="SAM" id="MobiDB-lite"/>
    </source>
</evidence>
<evidence type="ECO:0000313" key="9">
    <source>
        <dbReference type="EMBL" id="KAF5327061.1"/>
    </source>
</evidence>
<dbReference type="InterPro" id="IPR008979">
    <property type="entry name" value="Galactose-bd-like_sf"/>
</dbReference>
<dbReference type="AlphaFoldDB" id="A0A8H5BQ87"/>
<dbReference type="Pfam" id="PF03256">
    <property type="entry name" value="ANAPC10"/>
    <property type="match status" value="1"/>
</dbReference>
<sequence>MSAPLSQPSAGDGSKDNAPKSWNCGDSYQYPLPDPDGDPWNSLLKPLLENDSVKCEAWKDEVQNLLIFAGLFSAVVTAFAVETYKDLQEDPVVALLAQIVANSVKNGSTETPRPFTPGATTIRLNIFLFLSLILSLSSVLIGIVALQWIREHRQLSNTLTPQNMFATLHMRTEALHRWRVPQVFAALPLLLQLALVFFFGGIFQLLIDTSTIVVIPVACVMGTTILFLVLTTILPTVQAITLNHSGLRINNDIPVPCPYKSPQAQVFRRFVTSSKTLFSATSLFFAALYWVIFRLFLIPGQVGSLSYSAKAMQLVCDAFKRVSDYVSIIIGAFSHWTSPLARSLLSACCLKEKHGFDYMRPHIFSYWHQQSWLEFDLAWMSVRDNYFESICSPDTWLFLNRKRIYSSAGLYDVTQGLCNELTKENFNVRINPEPAIITAYHCAMTLCFPSGRNLNPKNVGLLKSLFTRNQCLATLLGWRDVTPLQPFFKKLRLSDFQALWEETSFIFLSFIQVQLDNTGISSSNLTKHFAEVYLRLLGHLYSEPYEMDHEPQSGYFLDVAFEANELYVLDIYHAPDQPFTHQWALSINSFFRVLGDHGILYSKIRGSFHAHPFFRRYSANFLRQLKYELHTGIVHEDTVCQVVNTLLLINDILRRCLVNQEPGEGEEDINPRSQFVFHTVAVHLYPFKLWDINRHDLTPALQETIKLLRDVKDRFHSLGIEVDLGPEPDVISESDDAVDCIPWFTGSRKAPRLGWPDISSRAKWSVSSFKFGFGAECLLDGDPETFWHSDGPQPHFITIEFPRKVAIQKICINLNYPLDDSYTPSALAIRAGTGLNDLQDVRMVTLDKPNGWITFDVSSEPNEEGDGFNAVYAYVLQILIAANHMSGKDTHVRGLRVLGPIEDTNAIGEDHFQFESPSFKMYETIR</sequence>
<dbReference type="Gene3D" id="2.60.120.260">
    <property type="entry name" value="Galactose-binding domain-like"/>
    <property type="match status" value="1"/>
</dbReference>
<evidence type="ECO:0000256" key="2">
    <source>
        <dbReference type="ARBA" id="ARBA00022618"/>
    </source>
</evidence>
<evidence type="ECO:0000256" key="1">
    <source>
        <dbReference type="ARBA" id="ARBA00006762"/>
    </source>
</evidence>
<organism evidence="9 10">
    <name type="scientific">Psilocybe cf. subviscida</name>
    <dbReference type="NCBI Taxonomy" id="2480587"/>
    <lineage>
        <taxon>Eukaryota</taxon>
        <taxon>Fungi</taxon>
        <taxon>Dikarya</taxon>
        <taxon>Basidiomycota</taxon>
        <taxon>Agaricomycotina</taxon>
        <taxon>Agaricomycetes</taxon>
        <taxon>Agaricomycetidae</taxon>
        <taxon>Agaricales</taxon>
        <taxon>Agaricineae</taxon>
        <taxon>Strophariaceae</taxon>
        <taxon>Psilocybe</taxon>
    </lineage>
</organism>
<proteinExistence type="inferred from homology"/>
<feature type="transmembrane region" description="Helical" evidence="7">
    <location>
        <begin position="183"/>
        <end position="207"/>
    </location>
</feature>
<dbReference type="PANTHER" id="PTHR12936:SF0">
    <property type="entry name" value="ANAPHASE-PROMOTING COMPLEX SUBUNIT 10"/>
    <property type="match status" value="1"/>
</dbReference>
<feature type="domain" description="DOC" evidence="8">
    <location>
        <begin position="734"/>
        <end position="924"/>
    </location>
</feature>
<evidence type="ECO:0000256" key="3">
    <source>
        <dbReference type="ARBA" id="ARBA00022776"/>
    </source>
</evidence>
<dbReference type="CDD" id="cd08366">
    <property type="entry name" value="APC10"/>
    <property type="match status" value="1"/>
</dbReference>
<dbReference type="SUPFAM" id="SSF49785">
    <property type="entry name" value="Galactose-binding domain-like"/>
    <property type="match status" value="1"/>
</dbReference>
<keyword evidence="3" id="KW-0498">Mitosis</keyword>
<keyword evidence="7" id="KW-1133">Transmembrane helix</keyword>
<reference evidence="9 10" key="1">
    <citation type="journal article" date="2020" name="ISME J.">
        <title>Uncovering the hidden diversity of litter-decomposition mechanisms in mushroom-forming fungi.</title>
        <authorList>
            <person name="Floudas D."/>
            <person name="Bentzer J."/>
            <person name="Ahren D."/>
            <person name="Johansson T."/>
            <person name="Persson P."/>
            <person name="Tunlid A."/>
        </authorList>
    </citation>
    <scope>NUCLEOTIDE SEQUENCE [LARGE SCALE GENOMIC DNA]</scope>
    <source>
        <strain evidence="9 10">CBS 101986</strain>
    </source>
</reference>
<dbReference type="InterPro" id="IPR004939">
    <property type="entry name" value="APC_su10/DOC_dom"/>
</dbReference>
<feature type="region of interest" description="Disordered" evidence="6">
    <location>
        <begin position="1"/>
        <end position="30"/>
    </location>
</feature>
<feature type="transmembrane region" description="Helical" evidence="7">
    <location>
        <begin position="64"/>
        <end position="81"/>
    </location>
</feature>
<evidence type="ECO:0000313" key="10">
    <source>
        <dbReference type="Proteomes" id="UP000567179"/>
    </source>
</evidence>
<feature type="transmembrane region" description="Helical" evidence="7">
    <location>
        <begin position="213"/>
        <end position="234"/>
    </location>
</feature>
<evidence type="ECO:0000256" key="7">
    <source>
        <dbReference type="SAM" id="Phobius"/>
    </source>
</evidence>
<dbReference type="GO" id="GO:0051301">
    <property type="term" value="P:cell division"/>
    <property type="evidence" value="ECO:0007669"/>
    <property type="project" value="UniProtKB-KW"/>
</dbReference>
<gene>
    <name evidence="9" type="ORF">D9619_004613</name>
</gene>
<dbReference type="EMBL" id="JAACJJ010000014">
    <property type="protein sequence ID" value="KAF5327061.1"/>
    <property type="molecule type" value="Genomic_DNA"/>
</dbReference>
<comment type="similarity">
    <text evidence="1">Belongs to the APC10 family.</text>
</comment>
<dbReference type="GO" id="GO:0005680">
    <property type="term" value="C:anaphase-promoting complex"/>
    <property type="evidence" value="ECO:0007669"/>
    <property type="project" value="InterPro"/>
</dbReference>
<feature type="transmembrane region" description="Helical" evidence="7">
    <location>
        <begin position="277"/>
        <end position="297"/>
    </location>
</feature>
<keyword evidence="7" id="KW-0472">Membrane</keyword>
<comment type="caution">
    <text evidence="9">The sequence shown here is derived from an EMBL/GenBank/DDBJ whole genome shotgun (WGS) entry which is preliminary data.</text>
</comment>
<dbReference type="OrthoDB" id="24948at2759"/>
<keyword evidence="7" id="KW-0812">Transmembrane</keyword>
<accession>A0A8H5BQ87</accession>
<evidence type="ECO:0000259" key="8">
    <source>
        <dbReference type="PROSITE" id="PS51284"/>
    </source>
</evidence>
<dbReference type="PROSITE" id="PS51284">
    <property type="entry name" value="DOC"/>
    <property type="match status" value="1"/>
</dbReference>
<evidence type="ECO:0000256" key="5">
    <source>
        <dbReference type="ARBA" id="ARBA00023306"/>
    </source>
</evidence>
<protein>
    <recommendedName>
        <fullName evidence="8">DOC domain-containing protein</fullName>
    </recommendedName>
</protein>
<dbReference type="PANTHER" id="PTHR12936">
    <property type="entry name" value="ANAPHASE-PROMOTING COMPLEX 10"/>
    <property type="match status" value="1"/>
</dbReference>
<keyword evidence="10" id="KW-1185">Reference proteome</keyword>
<dbReference type="Proteomes" id="UP000567179">
    <property type="component" value="Unassembled WGS sequence"/>
</dbReference>
<dbReference type="GO" id="GO:0031145">
    <property type="term" value="P:anaphase-promoting complex-dependent catabolic process"/>
    <property type="evidence" value="ECO:0007669"/>
    <property type="project" value="InterPro"/>
</dbReference>
<dbReference type="InterPro" id="IPR016901">
    <property type="entry name" value="APC10/Doc1"/>
</dbReference>